<protein>
    <recommendedName>
        <fullName evidence="1">RES domain-containing protein</fullName>
    </recommendedName>
</protein>
<sequence>MTTTIGPHPDPPFDFATRPLPITIFRRCWFRIHRLARDPLYFGRSGDNRFDAPAGEFGVLYAGKDEHCSFIEVFGHATGVRFVEQGELAARGLARIAPRRPLRLVNLTGEGLARLGADARLTSGESYGAAHRWALAIHDHPRRPDGIAYAARHDPSRVCAALFERASAELSVTRLGSLADPAHAALLARILETYKFGLV</sequence>
<reference evidence="2 3" key="1">
    <citation type="submission" date="2015-09" db="EMBL/GenBank/DDBJ databases">
        <title>Sorangium comparison.</title>
        <authorList>
            <person name="Zaburannyi N."/>
            <person name="Bunk B."/>
            <person name="Overmann J."/>
            <person name="Mueller R."/>
        </authorList>
    </citation>
    <scope>NUCLEOTIDE SEQUENCE [LARGE SCALE GENOMIC DNA]</scope>
    <source>
        <strain evidence="2 3">So ce836</strain>
    </source>
</reference>
<dbReference type="Proteomes" id="UP000295497">
    <property type="component" value="Chromosome"/>
</dbReference>
<dbReference type="Pfam" id="PF08808">
    <property type="entry name" value="RES"/>
    <property type="match status" value="1"/>
</dbReference>
<dbReference type="RefSeq" id="WP_129575952.1">
    <property type="nucleotide sequence ID" value="NZ_CP012672.1"/>
</dbReference>
<feature type="domain" description="RES" evidence="1">
    <location>
        <begin position="38"/>
        <end position="176"/>
    </location>
</feature>
<gene>
    <name evidence="2" type="ORF">SOCE836_044760</name>
</gene>
<dbReference type="EMBL" id="CP012672">
    <property type="protein sequence ID" value="AUX32339.1"/>
    <property type="molecule type" value="Genomic_DNA"/>
</dbReference>
<dbReference type="SMART" id="SM00953">
    <property type="entry name" value="RES"/>
    <property type="match status" value="1"/>
</dbReference>
<name>A0A4P2QQ78_SORCE</name>
<evidence type="ECO:0000313" key="2">
    <source>
        <dbReference type="EMBL" id="AUX32339.1"/>
    </source>
</evidence>
<evidence type="ECO:0000259" key="1">
    <source>
        <dbReference type="SMART" id="SM00953"/>
    </source>
</evidence>
<evidence type="ECO:0000313" key="3">
    <source>
        <dbReference type="Proteomes" id="UP000295497"/>
    </source>
</evidence>
<accession>A0A4P2QQ78</accession>
<dbReference type="AlphaFoldDB" id="A0A4P2QQ78"/>
<proteinExistence type="predicted"/>
<organism evidence="2 3">
    <name type="scientific">Sorangium cellulosum</name>
    <name type="common">Polyangium cellulosum</name>
    <dbReference type="NCBI Taxonomy" id="56"/>
    <lineage>
        <taxon>Bacteria</taxon>
        <taxon>Pseudomonadati</taxon>
        <taxon>Myxococcota</taxon>
        <taxon>Polyangia</taxon>
        <taxon>Polyangiales</taxon>
        <taxon>Polyangiaceae</taxon>
        <taxon>Sorangium</taxon>
    </lineage>
</organism>
<dbReference type="InterPro" id="IPR014914">
    <property type="entry name" value="RES_dom"/>
</dbReference>